<evidence type="ECO:0000256" key="8">
    <source>
        <dbReference type="ARBA" id="ARBA00023266"/>
    </source>
</evidence>
<comment type="cofactor">
    <cofactor evidence="9">
        <name>Mg(2+)</name>
        <dbReference type="ChEBI" id="CHEBI:18420"/>
    </cofactor>
    <text evidence="9">Binds 1 Mg(2+) ion per monomer.</text>
</comment>
<comment type="caution">
    <text evidence="9">Lacks conserved residue(s) required for the propagation of feature annotation.</text>
</comment>
<dbReference type="HAMAP" id="MF_00625">
    <property type="entry name" value="SelD"/>
    <property type="match status" value="1"/>
</dbReference>
<dbReference type="InterPro" id="IPR036676">
    <property type="entry name" value="PurM-like_C_sf"/>
</dbReference>
<dbReference type="GO" id="GO:0016260">
    <property type="term" value="P:selenocysteine biosynthetic process"/>
    <property type="evidence" value="ECO:0007669"/>
    <property type="project" value="InterPro"/>
</dbReference>
<dbReference type="Pfam" id="PF00586">
    <property type="entry name" value="AIRS"/>
    <property type="match status" value="1"/>
</dbReference>
<evidence type="ECO:0000259" key="10">
    <source>
        <dbReference type="Pfam" id="PF00586"/>
    </source>
</evidence>
<dbReference type="PANTHER" id="PTHR10256:SF0">
    <property type="entry name" value="INACTIVE SELENIDE, WATER DIKINASE-LIKE PROTEIN-RELATED"/>
    <property type="match status" value="1"/>
</dbReference>
<dbReference type="PATRIC" id="fig|1555112.3.peg.370"/>
<dbReference type="KEGG" id="lpil:LIP_0353"/>
<dbReference type="InterPro" id="IPR004536">
    <property type="entry name" value="SPS/SelD"/>
</dbReference>
<dbReference type="NCBIfam" id="NF002098">
    <property type="entry name" value="PRK00943.1"/>
    <property type="match status" value="1"/>
</dbReference>
<feature type="domain" description="PurM-like N-terminal" evidence="10">
    <location>
        <begin position="7"/>
        <end position="114"/>
    </location>
</feature>
<dbReference type="InterPro" id="IPR036921">
    <property type="entry name" value="PurM-like_N_sf"/>
</dbReference>
<dbReference type="AlphaFoldDB" id="A0A0K2SGJ5"/>
<evidence type="ECO:0000256" key="7">
    <source>
        <dbReference type="ARBA" id="ARBA00022842"/>
    </source>
</evidence>
<evidence type="ECO:0000256" key="6">
    <source>
        <dbReference type="ARBA" id="ARBA00022840"/>
    </source>
</evidence>
<keyword evidence="2 9" id="KW-0808">Transferase</keyword>
<dbReference type="NCBIfam" id="TIGR00476">
    <property type="entry name" value="selD"/>
    <property type="match status" value="1"/>
</dbReference>
<dbReference type="InterPro" id="IPR016188">
    <property type="entry name" value="PurM-like_N"/>
</dbReference>
<evidence type="ECO:0000256" key="9">
    <source>
        <dbReference type="HAMAP-Rule" id="MF_00625"/>
    </source>
</evidence>
<keyword evidence="8 9" id="KW-0711">Selenium</keyword>
<keyword evidence="4 9" id="KW-0547">Nucleotide-binding</keyword>
<dbReference type="STRING" id="1555112.LIP_0353"/>
<sequence>MGNEMMDDAAVYRLDETRALVQTVDFFTPIVDDPDLFGRIAAANALSDVYAMGGRPLTALALVGFPISKLPLDVLKAIMTGGADVLREAECALVGGHTIDDPEPKFGLAVTGLVSPEHFLSNGGARPGDDLVLTKPIGTGLISTAVKRDGCPPEAEEAAVKAMTSLNRAASEAALAVGVDACTDVTGFGLLGHLYEMVTASGVAAEVSAEAVPLLPHVEELARRGFVPGGTWANQQYLRDKVAFDARVDGLLRIVLVDAMTSGGLLLAVRPERTQGLLAALRERGIEEAQVIGRVLDGASVPVTVR</sequence>
<feature type="binding site" evidence="9">
    <location>
        <position position="184"/>
    </location>
    <ligand>
        <name>Mg(2+)</name>
        <dbReference type="ChEBI" id="CHEBI:18420"/>
    </ligand>
</feature>
<dbReference type="EMBL" id="AP014924">
    <property type="protein sequence ID" value="BAS26210.1"/>
    <property type="molecule type" value="Genomic_DNA"/>
</dbReference>
<dbReference type="SUPFAM" id="SSF56042">
    <property type="entry name" value="PurM C-terminal domain-like"/>
    <property type="match status" value="1"/>
</dbReference>
<dbReference type="Gene3D" id="3.90.650.10">
    <property type="entry name" value="PurM-like C-terminal domain"/>
    <property type="match status" value="1"/>
</dbReference>
<dbReference type="Proteomes" id="UP000065807">
    <property type="component" value="Chromosome"/>
</dbReference>
<evidence type="ECO:0000256" key="4">
    <source>
        <dbReference type="ARBA" id="ARBA00022741"/>
    </source>
</evidence>
<dbReference type="GO" id="GO:0000287">
    <property type="term" value="F:magnesium ion binding"/>
    <property type="evidence" value="ECO:0007669"/>
    <property type="project" value="UniProtKB-UniRule"/>
</dbReference>
<evidence type="ECO:0000259" key="11">
    <source>
        <dbReference type="Pfam" id="PF02769"/>
    </source>
</evidence>
<proteinExistence type="inferred from homology"/>
<dbReference type="GO" id="GO:0004756">
    <property type="term" value="F:selenide, water dikinase activity"/>
    <property type="evidence" value="ECO:0007669"/>
    <property type="project" value="UniProtKB-UniRule"/>
</dbReference>
<name>A0A0K2SGJ5_LIMPI</name>
<evidence type="ECO:0000256" key="1">
    <source>
        <dbReference type="ARBA" id="ARBA00008026"/>
    </source>
</evidence>
<dbReference type="Pfam" id="PF02769">
    <property type="entry name" value="AIRS_C"/>
    <property type="match status" value="1"/>
</dbReference>
<evidence type="ECO:0000256" key="5">
    <source>
        <dbReference type="ARBA" id="ARBA00022777"/>
    </source>
</evidence>
<accession>A0A0K2SGJ5</accession>
<comment type="function">
    <text evidence="9">Synthesizes selenophosphate from selenide and ATP.</text>
</comment>
<dbReference type="SUPFAM" id="SSF55326">
    <property type="entry name" value="PurM N-terminal domain-like"/>
    <property type="match status" value="1"/>
</dbReference>
<dbReference type="CDD" id="cd02195">
    <property type="entry name" value="SelD"/>
    <property type="match status" value="1"/>
</dbReference>
<reference evidence="13" key="2">
    <citation type="journal article" date="2016" name="Int. J. Syst. Evol. Microbiol.">
        <title>Complete genome sequence and cell structure of Limnochorda pilosa, a Gram-negative spore-former within the phylum Firmicutes.</title>
        <authorList>
            <person name="Watanabe M."/>
            <person name="Kojima H."/>
            <person name="Fukui M."/>
        </authorList>
    </citation>
    <scope>NUCLEOTIDE SEQUENCE [LARGE SCALE GENOMIC DNA]</scope>
    <source>
        <strain evidence="13">HC45</strain>
    </source>
</reference>
<evidence type="ECO:0000256" key="3">
    <source>
        <dbReference type="ARBA" id="ARBA00022723"/>
    </source>
</evidence>
<dbReference type="InterPro" id="IPR010918">
    <property type="entry name" value="PurM-like_C_dom"/>
</dbReference>
<keyword evidence="3 9" id="KW-0479">Metal-binding</keyword>
<dbReference type="GO" id="GO:0005737">
    <property type="term" value="C:cytoplasm"/>
    <property type="evidence" value="ECO:0007669"/>
    <property type="project" value="TreeGrafter"/>
</dbReference>
<feature type="binding site" evidence="9">
    <location>
        <begin position="96"/>
        <end position="98"/>
    </location>
    <ligand>
        <name>ATP</name>
        <dbReference type="ChEBI" id="CHEBI:30616"/>
        <note>ligand shared between dimeric partners</note>
    </ligand>
</feature>
<keyword evidence="6 9" id="KW-0067">ATP-binding</keyword>
<keyword evidence="7 9" id="KW-0460">Magnesium</keyword>
<evidence type="ECO:0000313" key="13">
    <source>
        <dbReference type="Proteomes" id="UP000065807"/>
    </source>
</evidence>
<dbReference type="Gene3D" id="3.30.1330.10">
    <property type="entry name" value="PurM-like, N-terminal domain"/>
    <property type="match status" value="1"/>
</dbReference>
<dbReference type="GO" id="GO:0005524">
    <property type="term" value="F:ATP binding"/>
    <property type="evidence" value="ECO:0007669"/>
    <property type="project" value="UniProtKB-UniRule"/>
</dbReference>
<dbReference type="PIRSF" id="PIRSF036407">
    <property type="entry name" value="Selenphspht_syn"/>
    <property type="match status" value="1"/>
</dbReference>
<comment type="subunit">
    <text evidence="9">Homodimer.</text>
</comment>
<comment type="similarity">
    <text evidence="1 9">Belongs to the selenophosphate synthase 1 family. Class I subfamily.</text>
</comment>
<gene>
    <name evidence="9" type="primary">selD</name>
    <name evidence="12" type="ORF">LIP_0353</name>
</gene>
<reference evidence="13" key="1">
    <citation type="submission" date="2015-07" db="EMBL/GenBank/DDBJ databases">
        <title>Complete genome sequence and phylogenetic analysis of Limnochorda pilosa.</title>
        <authorList>
            <person name="Watanabe M."/>
            <person name="Kojima H."/>
            <person name="Fukui M."/>
        </authorList>
    </citation>
    <scope>NUCLEOTIDE SEQUENCE [LARGE SCALE GENOMIC DNA]</scope>
    <source>
        <strain evidence="13">HC45</strain>
    </source>
</reference>
<comment type="catalytic activity">
    <reaction evidence="9">
        <text>hydrogenselenide + ATP + H2O = selenophosphate + AMP + phosphate + 2 H(+)</text>
        <dbReference type="Rhea" id="RHEA:18737"/>
        <dbReference type="ChEBI" id="CHEBI:15377"/>
        <dbReference type="ChEBI" id="CHEBI:15378"/>
        <dbReference type="ChEBI" id="CHEBI:16144"/>
        <dbReference type="ChEBI" id="CHEBI:29317"/>
        <dbReference type="ChEBI" id="CHEBI:30616"/>
        <dbReference type="ChEBI" id="CHEBI:43474"/>
        <dbReference type="ChEBI" id="CHEBI:456215"/>
        <dbReference type="EC" id="2.7.9.3"/>
    </reaction>
</comment>
<feature type="binding site" description="in other chain" evidence="9">
    <location>
        <position position="48"/>
    </location>
    <ligand>
        <name>ATP</name>
        <dbReference type="ChEBI" id="CHEBI:30616"/>
        <note>ligand shared between dimeric partners</note>
    </ligand>
</feature>
<keyword evidence="13" id="KW-1185">Reference proteome</keyword>
<feature type="domain" description="PurM-like C-terminal" evidence="11">
    <location>
        <begin position="126"/>
        <end position="303"/>
    </location>
</feature>
<dbReference type="EC" id="2.7.9.3" evidence="9"/>
<feature type="binding site" description="in other chain" evidence="9">
    <location>
        <position position="25"/>
    </location>
    <ligand>
        <name>ATP</name>
        <dbReference type="ChEBI" id="CHEBI:30616"/>
        <note>ligand shared between dimeric partners</note>
    </ligand>
</feature>
<dbReference type="InterPro" id="IPR023061">
    <property type="entry name" value="SelD_I"/>
</dbReference>
<evidence type="ECO:0000256" key="2">
    <source>
        <dbReference type="ARBA" id="ARBA00022679"/>
    </source>
</evidence>
<protein>
    <recommendedName>
        <fullName evidence="9">Selenide, water dikinase</fullName>
        <ecNumber evidence="9">2.7.9.3</ecNumber>
    </recommendedName>
    <alternativeName>
        <fullName evidence="9">Selenium donor protein</fullName>
    </alternativeName>
    <alternativeName>
        <fullName evidence="9">Selenophosphate synthase</fullName>
    </alternativeName>
</protein>
<feature type="binding site" description="in other chain" evidence="9">
    <location>
        <begin position="5"/>
        <end position="7"/>
    </location>
    <ligand>
        <name>ATP</name>
        <dbReference type="ChEBI" id="CHEBI:30616"/>
        <note>ligand shared between dimeric partners</note>
    </ligand>
</feature>
<feature type="binding site" evidence="9">
    <location>
        <position position="48"/>
    </location>
    <ligand>
        <name>Mg(2+)</name>
        <dbReference type="ChEBI" id="CHEBI:18420"/>
    </ligand>
</feature>
<dbReference type="FunFam" id="3.90.650.10:FF:000004">
    <property type="entry name" value="Selenide, water dikinase"/>
    <property type="match status" value="1"/>
</dbReference>
<evidence type="ECO:0000313" key="12">
    <source>
        <dbReference type="EMBL" id="BAS26210.1"/>
    </source>
</evidence>
<feature type="binding site" evidence="9">
    <location>
        <position position="8"/>
    </location>
    <ligand>
        <name>Mg(2+)</name>
        <dbReference type="ChEBI" id="CHEBI:18420"/>
    </ligand>
</feature>
<organism evidence="12 13">
    <name type="scientific">Limnochorda pilosa</name>
    <dbReference type="NCBI Taxonomy" id="1555112"/>
    <lineage>
        <taxon>Bacteria</taxon>
        <taxon>Bacillati</taxon>
        <taxon>Bacillota</taxon>
        <taxon>Limnochordia</taxon>
        <taxon>Limnochordales</taxon>
        <taxon>Limnochordaceae</taxon>
        <taxon>Limnochorda</taxon>
    </lineage>
</organism>
<keyword evidence="5 9" id="KW-0418">Kinase</keyword>
<dbReference type="PANTHER" id="PTHR10256">
    <property type="entry name" value="SELENIDE, WATER DIKINASE"/>
    <property type="match status" value="1"/>
</dbReference>